<reference evidence="2 3" key="1">
    <citation type="journal article" date="2019" name="Emerg. Microbes Infect.">
        <title>Comprehensive subspecies identification of 175 nontuberculous mycobacteria species based on 7547 genomic profiles.</title>
        <authorList>
            <person name="Matsumoto Y."/>
            <person name="Kinjo T."/>
            <person name="Motooka D."/>
            <person name="Nabeya D."/>
            <person name="Jung N."/>
            <person name="Uechi K."/>
            <person name="Horii T."/>
            <person name="Iida T."/>
            <person name="Fujita J."/>
            <person name="Nakamura S."/>
        </authorList>
    </citation>
    <scope>NUCLEOTIDE SEQUENCE [LARGE SCALE GENOMIC DNA]</scope>
    <source>
        <strain evidence="2 3">JCM 12603</strain>
    </source>
</reference>
<keyword evidence="1" id="KW-0472">Membrane</keyword>
<name>A0A6N4VGC0_9MYCO</name>
<feature type="transmembrane region" description="Helical" evidence="1">
    <location>
        <begin position="31"/>
        <end position="51"/>
    </location>
</feature>
<feature type="transmembrane region" description="Helical" evidence="1">
    <location>
        <begin position="155"/>
        <end position="180"/>
    </location>
</feature>
<protein>
    <recommendedName>
        <fullName evidence="4">DUF2254 domain-containing protein</fullName>
    </recommendedName>
</protein>
<organism evidence="2 3">
    <name type="scientific">Mycolicibacterium poriferae</name>
    <dbReference type="NCBI Taxonomy" id="39694"/>
    <lineage>
        <taxon>Bacteria</taxon>
        <taxon>Bacillati</taxon>
        <taxon>Actinomycetota</taxon>
        <taxon>Actinomycetes</taxon>
        <taxon>Mycobacteriales</taxon>
        <taxon>Mycobacteriaceae</taxon>
        <taxon>Mycolicibacterium</taxon>
    </lineage>
</organism>
<dbReference type="EMBL" id="AP022570">
    <property type="protein sequence ID" value="BBX53895.1"/>
    <property type="molecule type" value="Genomic_DNA"/>
</dbReference>
<proteinExistence type="predicted"/>
<keyword evidence="3" id="KW-1185">Reference proteome</keyword>
<gene>
    <name evidence="2" type="ORF">MPOR_49210</name>
</gene>
<keyword evidence="1" id="KW-0812">Transmembrane</keyword>
<sequence>MPSGRPAEVMQVRVWSAVNRRRTWMLDAIRTRLWPVPTMAIAVAIVAGLLLPELDQMLDGAMPAEVSRWIFGGGPAAARDLLAAIAGSVMTVTSLTFSLTLVTLQLASSQFSPRLLRTFARDRFVQRTLGLFVATFAYALTVLRTVRDSDNGGTVFVPQISVTVGFLLAVISVITLVLFLGHLVRLIRVETLLGSVLNEALRNAEASLEQLDESSDNHSAPAPPRDAVPVAGSGTGFLTGVDAQPVVGAAADAGAVVALQRKPGDWVVQGTPVALVWAAGGGRLDDDDLSAVRDCVTDAVRVGDERTPVQDIGYAVRQLTDVVVKALSPGINDPTTAVHGIGHLSALLCRLADRRLGPSVYCDDDDVVRVVVEGPHLAELLDEAVTQPRHYGAEDAAVLAAITRLLRDLAWCAGSRHHSAIDNQLTRMRRTVAGQDFDPAEREMLEGLALATEEALAGRWRRPDVV</sequence>
<feature type="transmembrane region" description="Helical" evidence="1">
    <location>
        <begin position="124"/>
        <end position="143"/>
    </location>
</feature>
<dbReference type="RefSeq" id="WP_197746560.1">
    <property type="nucleotide sequence ID" value="NZ_AP022570.1"/>
</dbReference>
<evidence type="ECO:0000313" key="2">
    <source>
        <dbReference type="EMBL" id="BBX53895.1"/>
    </source>
</evidence>
<evidence type="ECO:0008006" key="4">
    <source>
        <dbReference type="Google" id="ProtNLM"/>
    </source>
</evidence>
<dbReference type="KEGG" id="mpof:MPOR_49210"/>
<accession>A0A6N4VGC0</accession>
<dbReference type="Proteomes" id="UP000466785">
    <property type="component" value="Chromosome"/>
</dbReference>
<evidence type="ECO:0000313" key="3">
    <source>
        <dbReference type="Proteomes" id="UP000466785"/>
    </source>
</evidence>
<feature type="transmembrane region" description="Helical" evidence="1">
    <location>
        <begin position="81"/>
        <end position="104"/>
    </location>
</feature>
<dbReference type="InterPro" id="IPR018723">
    <property type="entry name" value="DUF2254_membrane"/>
</dbReference>
<evidence type="ECO:0000256" key="1">
    <source>
        <dbReference type="SAM" id="Phobius"/>
    </source>
</evidence>
<dbReference type="Pfam" id="PF10011">
    <property type="entry name" value="DUF2254"/>
    <property type="match status" value="1"/>
</dbReference>
<keyword evidence="1" id="KW-1133">Transmembrane helix</keyword>
<dbReference type="AlphaFoldDB" id="A0A6N4VGC0"/>